<protein>
    <submittedName>
        <fullName evidence="10">Sclerostin domain-containing protein 1</fullName>
    </submittedName>
    <submittedName>
        <fullName evidence="12">Uncharacterized protein LOC112692908</fullName>
    </submittedName>
</protein>
<evidence type="ECO:0000313" key="11">
    <source>
        <dbReference type="Proteomes" id="UP000694846"/>
    </source>
</evidence>
<name>A0A2S2QXN3_9HEMI</name>
<dbReference type="Gene3D" id="2.10.90.10">
    <property type="entry name" value="Cystine-knot cytokines"/>
    <property type="match status" value="1"/>
</dbReference>
<dbReference type="PANTHER" id="PTHR14903">
    <property type="entry name" value="SCLEROSTIN-RELATED"/>
    <property type="match status" value="1"/>
</dbReference>
<proteinExistence type="inferred from homology"/>
<comment type="similarity">
    <text evidence="2">Belongs to the sclerostin family.</text>
</comment>
<feature type="compositionally biased region" description="Polar residues" evidence="8">
    <location>
        <begin position="28"/>
        <end position="45"/>
    </location>
</feature>
<organism evidence="10">
    <name type="scientific">Sipha flava</name>
    <name type="common">yellow sugarcane aphid</name>
    <dbReference type="NCBI Taxonomy" id="143950"/>
    <lineage>
        <taxon>Eukaryota</taxon>
        <taxon>Metazoa</taxon>
        <taxon>Ecdysozoa</taxon>
        <taxon>Arthropoda</taxon>
        <taxon>Hexapoda</taxon>
        <taxon>Insecta</taxon>
        <taxon>Pterygota</taxon>
        <taxon>Neoptera</taxon>
        <taxon>Paraneoptera</taxon>
        <taxon>Hemiptera</taxon>
        <taxon>Sternorrhyncha</taxon>
        <taxon>Aphidomorpha</taxon>
        <taxon>Aphidoidea</taxon>
        <taxon>Aphididae</taxon>
        <taxon>Sipha</taxon>
    </lineage>
</organism>
<keyword evidence="11" id="KW-1185">Reference proteome</keyword>
<evidence type="ECO:0000313" key="10">
    <source>
        <dbReference type="EMBL" id="MBY82531.1"/>
    </source>
</evidence>
<feature type="region of interest" description="Disordered" evidence="8">
    <location>
        <begin position="21"/>
        <end position="45"/>
    </location>
</feature>
<evidence type="ECO:0000256" key="2">
    <source>
        <dbReference type="ARBA" id="ARBA00007850"/>
    </source>
</evidence>
<dbReference type="GO" id="GO:0036122">
    <property type="term" value="F:BMP binding"/>
    <property type="evidence" value="ECO:0007669"/>
    <property type="project" value="TreeGrafter"/>
</dbReference>
<evidence type="ECO:0000256" key="6">
    <source>
        <dbReference type="ARBA" id="ARBA00023157"/>
    </source>
</evidence>
<evidence type="ECO:0000256" key="9">
    <source>
        <dbReference type="SAM" id="SignalP"/>
    </source>
</evidence>
<keyword evidence="4" id="KW-0879">Wnt signaling pathway</keyword>
<evidence type="ECO:0000313" key="12">
    <source>
        <dbReference type="RefSeq" id="XP_025423516.1"/>
    </source>
</evidence>
<dbReference type="InterPro" id="IPR029034">
    <property type="entry name" value="Cystine-knot_cytokine"/>
</dbReference>
<dbReference type="Pfam" id="PF05463">
    <property type="entry name" value="Sclerostin"/>
    <property type="match status" value="1"/>
</dbReference>
<evidence type="ECO:0000256" key="7">
    <source>
        <dbReference type="ARBA" id="ARBA00023180"/>
    </source>
</evidence>
<feature type="region of interest" description="Disordered" evidence="8">
    <location>
        <begin position="86"/>
        <end position="116"/>
    </location>
</feature>
<keyword evidence="5 9" id="KW-0732">Signal</keyword>
<evidence type="ECO:0000256" key="8">
    <source>
        <dbReference type="SAM" id="MobiDB-lite"/>
    </source>
</evidence>
<feature type="compositionally biased region" description="Polar residues" evidence="8">
    <location>
        <begin position="105"/>
        <end position="116"/>
    </location>
</feature>
<feature type="region of interest" description="Disordered" evidence="8">
    <location>
        <begin position="398"/>
        <end position="421"/>
    </location>
</feature>
<dbReference type="EMBL" id="GGMS01013328">
    <property type="protein sequence ID" value="MBY82531.1"/>
    <property type="molecule type" value="Transcribed_RNA"/>
</dbReference>
<evidence type="ECO:0000256" key="1">
    <source>
        <dbReference type="ARBA" id="ARBA00004613"/>
    </source>
</evidence>
<dbReference type="AlphaFoldDB" id="A0A2S2QXN3"/>
<keyword evidence="3" id="KW-0964">Secreted</keyword>
<reference evidence="12" key="2">
    <citation type="submission" date="2025-04" db="UniProtKB">
        <authorList>
            <consortium name="RefSeq"/>
        </authorList>
    </citation>
    <scope>IDENTIFICATION</scope>
    <source>
        <tissue evidence="12">Whole body</tissue>
    </source>
</reference>
<comment type="subcellular location">
    <subcellularLocation>
        <location evidence="1">Secreted</location>
    </subcellularLocation>
</comment>
<gene>
    <name evidence="10" type="primary">SOSTDC1</name>
    <name evidence="12" type="synonym">LOC112692908</name>
    <name evidence="10" type="ORF">g.16724</name>
</gene>
<dbReference type="GO" id="GO:0016055">
    <property type="term" value="P:Wnt signaling pathway"/>
    <property type="evidence" value="ECO:0007669"/>
    <property type="project" value="UniProtKB-KW"/>
</dbReference>
<feature type="chain" id="PRO_5044579295" evidence="9">
    <location>
        <begin position="17"/>
        <end position="603"/>
    </location>
</feature>
<evidence type="ECO:0000256" key="4">
    <source>
        <dbReference type="ARBA" id="ARBA00022687"/>
    </source>
</evidence>
<dbReference type="GO" id="GO:0005615">
    <property type="term" value="C:extracellular space"/>
    <property type="evidence" value="ECO:0007669"/>
    <property type="project" value="InterPro"/>
</dbReference>
<dbReference type="Proteomes" id="UP000694846">
    <property type="component" value="Unplaced"/>
</dbReference>
<dbReference type="InterPro" id="IPR008835">
    <property type="entry name" value="Sclerostin/SOSTDC1"/>
</dbReference>
<dbReference type="GO" id="GO:0030178">
    <property type="term" value="P:negative regulation of Wnt signaling pathway"/>
    <property type="evidence" value="ECO:0007669"/>
    <property type="project" value="TreeGrafter"/>
</dbReference>
<evidence type="ECO:0000256" key="3">
    <source>
        <dbReference type="ARBA" id="ARBA00022525"/>
    </source>
</evidence>
<accession>A0A2S2QXN3</accession>
<feature type="signal peptide" evidence="9">
    <location>
        <begin position="1"/>
        <end position="16"/>
    </location>
</feature>
<dbReference type="PANTHER" id="PTHR14903:SF6">
    <property type="entry name" value="CTCK DOMAIN-CONTAINING PROTEIN"/>
    <property type="match status" value="1"/>
</dbReference>
<keyword evidence="6" id="KW-1015">Disulfide bond</keyword>
<dbReference type="GO" id="GO:0030514">
    <property type="term" value="P:negative regulation of BMP signaling pathway"/>
    <property type="evidence" value="ECO:0007669"/>
    <property type="project" value="TreeGrafter"/>
</dbReference>
<dbReference type="RefSeq" id="XP_025423516.1">
    <property type="nucleotide sequence ID" value="XM_025567731.1"/>
</dbReference>
<dbReference type="OrthoDB" id="6624188at2759"/>
<evidence type="ECO:0000256" key="5">
    <source>
        <dbReference type="ARBA" id="ARBA00022729"/>
    </source>
</evidence>
<keyword evidence="7" id="KW-0325">Glycoprotein</keyword>
<reference evidence="10" key="1">
    <citation type="submission" date="2018-04" db="EMBL/GenBank/DDBJ databases">
        <title>Transcriptome assembly of Sipha flava.</title>
        <authorList>
            <person name="Scully E.D."/>
            <person name="Geib S.M."/>
            <person name="Palmer N.A."/>
            <person name="Koch K."/>
            <person name="Bradshaw J."/>
            <person name="Heng-Moss T."/>
            <person name="Sarath G."/>
        </authorList>
    </citation>
    <scope>NUCLEOTIDE SEQUENCE</scope>
</reference>
<feature type="compositionally biased region" description="Polar residues" evidence="8">
    <location>
        <begin position="398"/>
        <end position="411"/>
    </location>
</feature>
<sequence>MKLLIVAVASLAIVHCATENRRTDESQQYKTQNHRPLTNNTNKSSKYSARFYGTNVADVKDSAAKVTEVPTLQDAVRVFVTSASGYKKKQDNHQPAVTSARARKPSNSTEAQQQQQPRLLLYATTTQPTVAAGAPGTTASTNPAKVNASAASKPFTTVLVPKQMLDANLVQRDYVRGDTSFRPMASPALAYKPNIDANTIENRRMSNVAGVQSNAAGAKSVAHGFAARPVTYKVEEFVGGNDQPTVVPDGGHGFSKKQDRYDLNYVTADRSNQKYSMFSPSKQEASAKYDRLNYDVQSYEVPSYDTPKRDVPKQGSKYGYTAPETVKYEQPFHKNTHSAEKFREFYPAIELPPKDLMSYSSYNTAGKSNGRPTQIEIVGPSLDLETALGKYKEFSSPPTRFASMNSETESNGPEFGSGDVNPKHVLKSILRDMLKSKQQSEIKSGSSTTMDEFIDSYFKTHRPNVDFSLDNYDIETDMSCNLRSTKHITDGQCMTSKPIVEAVCADRCLVLASSQPFSNTRQRIPSSNQQVEALHCVDGDVKLKRVQLLCRDGNKVNNVVKVVTNCRCTLHQIQPQMRSNASPIRQMATVDPEIMQIAAAGKF</sequence>